<reference evidence="1 2" key="1">
    <citation type="submission" date="2023-12" db="EMBL/GenBank/DDBJ databases">
        <title>Whole genome sequencing of Paenibacillus phoenicis isolated from the Phoenix Mars Lander spacecraft assembly facility.</title>
        <authorList>
            <person name="Garcia A."/>
            <person name="Venkateswaran K."/>
        </authorList>
    </citation>
    <scope>NUCLEOTIDE SEQUENCE [LARGE SCALE GENOMIC DNA]</scope>
    <source>
        <strain evidence="1 2">3PO2SA</strain>
    </source>
</reference>
<sequence>MMRNRRPYNKLLASSQIKIKRSDLGDLGGPQTIPNAPDTPATRAAMSEFIRKSKSGEIAFDLPEWILKEREKRNQSFEKIKL</sequence>
<dbReference type="Proteomes" id="UP001292216">
    <property type="component" value="Unassembled WGS sequence"/>
</dbReference>
<dbReference type="RefSeq" id="WP_036643821.1">
    <property type="nucleotide sequence ID" value="NZ_CBCSKM010000023.1"/>
</dbReference>
<keyword evidence="2" id="KW-1185">Reference proteome</keyword>
<organism evidence="1 2">
    <name type="scientific">Paenibacillus phoenicis</name>
    <dbReference type="NCBI Taxonomy" id="554117"/>
    <lineage>
        <taxon>Bacteria</taxon>
        <taxon>Bacillati</taxon>
        <taxon>Bacillota</taxon>
        <taxon>Bacilli</taxon>
        <taxon>Bacillales</taxon>
        <taxon>Paenibacillaceae</taxon>
        <taxon>Paenibacillus</taxon>
    </lineage>
</organism>
<gene>
    <name evidence="1" type="ORF">U9M73_05890</name>
</gene>
<comment type="caution">
    <text evidence="1">The sequence shown here is derived from an EMBL/GenBank/DDBJ whole genome shotgun (WGS) entry which is preliminary data.</text>
</comment>
<dbReference type="EMBL" id="JAYERP010000001">
    <property type="protein sequence ID" value="MEA3569528.1"/>
    <property type="molecule type" value="Genomic_DNA"/>
</dbReference>
<protein>
    <submittedName>
        <fullName evidence="1">Uncharacterized protein</fullName>
    </submittedName>
</protein>
<evidence type="ECO:0000313" key="1">
    <source>
        <dbReference type="EMBL" id="MEA3569528.1"/>
    </source>
</evidence>
<evidence type="ECO:0000313" key="2">
    <source>
        <dbReference type="Proteomes" id="UP001292216"/>
    </source>
</evidence>
<accession>A0ABU5PI11</accession>
<proteinExistence type="predicted"/>
<name>A0ABU5PI11_9BACL</name>